<keyword evidence="4" id="KW-1185">Reference proteome</keyword>
<feature type="compositionally biased region" description="Basic and acidic residues" evidence="1">
    <location>
        <begin position="411"/>
        <end position="427"/>
    </location>
</feature>
<keyword evidence="2" id="KW-0472">Membrane</keyword>
<dbReference type="EMBL" id="KI440842">
    <property type="protein sequence ID" value="ERT03267.1"/>
    <property type="molecule type" value="Genomic_DNA"/>
</dbReference>
<keyword evidence="2" id="KW-0812">Transmembrane</keyword>
<gene>
    <name evidence="3" type="ORF">HMPREF1624_01573</name>
</gene>
<name>U7Q7S2_SPOS1</name>
<dbReference type="eggNOG" id="ENOG502RQWA">
    <property type="taxonomic scope" value="Eukaryota"/>
</dbReference>
<sequence>MDQIWPVASTLARDGLTCVFAPAFPIWLLLAHNPLLLDCTVYWAGRFVLRVQWAAQWVRWASSAIEASLHGLPLPPPPPPWSSGVPRGRRLCSNGDHSNFEETRIVVGEHFQRILGTILMAAVLAATLSWILPPVPRLALSSSPSSSSDLPRLTNPPVQSNLLPDPWASADFIHGGAVVEQNSNDIAVDTDTDAYTDAYATINTNTALLPRRHYHRPPSQFAHGADPRVRIRRDVPGGADVRDVVVRGASPASSQMNKHLPPLGASGFAAARKAARQAQEAAADQWVLALRQRLMDENREAKGLSVGTLHGDDDGSELALARSAFGLGCTACGDGSAVFVDLDALFDDVVRRHEREGRQRPDDRFDYENPHDRDGDAYCLNSLSSNRNLNLNLNCNLNKLNRNDNPPTMARPHDFSPISEDRCKSPM</sequence>
<dbReference type="Proteomes" id="UP000018087">
    <property type="component" value="Unassembled WGS sequence"/>
</dbReference>
<proteinExistence type="predicted"/>
<evidence type="ECO:0000256" key="1">
    <source>
        <dbReference type="SAM" id="MobiDB-lite"/>
    </source>
</evidence>
<accession>U7Q7S2</accession>
<reference evidence="4" key="1">
    <citation type="journal article" date="2014" name="Genome Announc.">
        <title>Genome sequence of the pathogenic fungus Sporothrix schenckii (ATCC 58251).</title>
        <authorList>
            <person name="Cuomo C.A."/>
            <person name="Rodriguez-Del Valle N."/>
            <person name="Perez-Sanchez L."/>
            <person name="Abouelleil A."/>
            <person name="Goldberg J."/>
            <person name="Young S."/>
            <person name="Zeng Q."/>
            <person name="Birren B.W."/>
        </authorList>
    </citation>
    <scope>NUCLEOTIDE SEQUENCE [LARGE SCALE GENOMIC DNA]</scope>
    <source>
        <strain evidence="4">ATCC 58251 / de Perez 2211183</strain>
    </source>
</reference>
<feature type="transmembrane region" description="Helical" evidence="2">
    <location>
        <begin position="114"/>
        <end position="132"/>
    </location>
</feature>
<feature type="region of interest" description="Disordered" evidence="1">
    <location>
        <begin position="401"/>
        <end position="427"/>
    </location>
</feature>
<keyword evidence="2" id="KW-1133">Transmembrane helix</keyword>
<organism evidence="3 4">
    <name type="scientific">Sporothrix schenckii (strain ATCC 58251 / de Perez 2211183)</name>
    <name type="common">Rose-picker's disease fungus</name>
    <dbReference type="NCBI Taxonomy" id="1391915"/>
    <lineage>
        <taxon>Eukaryota</taxon>
        <taxon>Fungi</taxon>
        <taxon>Dikarya</taxon>
        <taxon>Ascomycota</taxon>
        <taxon>Pezizomycotina</taxon>
        <taxon>Sordariomycetes</taxon>
        <taxon>Sordariomycetidae</taxon>
        <taxon>Ophiostomatales</taxon>
        <taxon>Ophiostomataceae</taxon>
        <taxon>Sporothrix</taxon>
    </lineage>
</organism>
<protein>
    <submittedName>
        <fullName evidence="3">Uncharacterized protein</fullName>
    </submittedName>
</protein>
<evidence type="ECO:0000256" key="2">
    <source>
        <dbReference type="SAM" id="Phobius"/>
    </source>
</evidence>
<evidence type="ECO:0000313" key="4">
    <source>
        <dbReference type="Proteomes" id="UP000018087"/>
    </source>
</evidence>
<evidence type="ECO:0000313" key="3">
    <source>
        <dbReference type="EMBL" id="ERT03267.1"/>
    </source>
</evidence>
<dbReference type="OrthoDB" id="10406183at2759"/>
<dbReference type="AlphaFoldDB" id="U7Q7S2"/>
<dbReference type="HOGENOM" id="CLU_738048_0_0_1"/>